<dbReference type="AlphaFoldDB" id="S5YVP3"/>
<reference evidence="3 4" key="1">
    <citation type="journal article" date="2014" name="BMC Genomics">
        <title>Architecture and functions of a multipartite genome of the methylotrophic bacterium Paracoccus aminophilus JCM 7686, containing primary and secondary chromids.</title>
        <authorList>
            <person name="Dziewit L."/>
            <person name="Czarnecki J."/>
            <person name="Wibberg D."/>
            <person name="Radlinska M."/>
            <person name="Mrozek P."/>
            <person name="Szymczak M."/>
            <person name="Schluter A."/>
            <person name="Puhler A."/>
            <person name="Bartosik D."/>
        </authorList>
    </citation>
    <scope>NUCLEOTIDE SEQUENCE [LARGE SCALE GENOMIC DNA]</scope>
    <source>
        <strain evidence="3">JCM 7686</strain>
    </source>
</reference>
<dbReference type="InterPro" id="IPR028992">
    <property type="entry name" value="Hedgehog/Intein_dom"/>
</dbReference>
<dbReference type="SUPFAM" id="SSF51294">
    <property type="entry name" value="Hedgehog/intein (Hint) domain"/>
    <property type="match status" value="1"/>
</dbReference>
<proteinExistence type="predicted"/>
<dbReference type="PATRIC" id="fig|1367847.3.peg.2219"/>
<dbReference type="PROSITE" id="PS50817">
    <property type="entry name" value="INTEIN_N_TER"/>
    <property type="match status" value="1"/>
</dbReference>
<evidence type="ECO:0000313" key="3">
    <source>
        <dbReference type="EMBL" id="AGT09306.1"/>
    </source>
</evidence>
<organism evidence="3 4">
    <name type="scientific">Paracoccus aminophilus JCM 7686</name>
    <dbReference type="NCBI Taxonomy" id="1367847"/>
    <lineage>
        <taxon>Bacteria</taxon>
        <taxon>Pseudomonadati</taxon>
        <taxon>Pseudomonadota</taxon>
        <taxon>Alphaproteobacteria</taxon>
        <taxon>Rhodobacterales</taxon>
        <taxon>Paracoccaceae</taxon>
        <taxon>Paracoccus</taxon>
    </lineage>
</organism>
<dbReference type="Pfam" id="PF13403">
    <property type="entry name" value="Hint_2"/>
    <property type="match status" value="1"/>
</dbReference>
<dbReference type="InterPro" id="IPR036844">
    <property type="entry name" value="Hint_dom_sf"/>
</dbReference>
<evidence type="ECO:0000259" key="2">
    <source>
        <dbReference type="Pfam" id="PF13403"/>
    </source>
</evidence>
<feature type="region of interest" description="Disordered" evidence="1">
    <location>
        <begin position="72"/>
        <end position="93"/>
    </location>
</feature>
<dbReference type="GO" id="GO:0016539">
    <property type="term" value="P:intein-mediated protein splicing"/>
    <property type="evidence" value="ECO:0007669"/>
    <property type="project" value="InterPro"/>
</dbReference>
<evidence type="ECO:0000256" key="1">
    <source>
        <dbReference type="SAM" id="MobiDB-lite"/>
    </source>
</evidence>
<dbReference type="KEGG" id="pami:JCM7686_2227"/>
<dbReference type="eggNOG" id="COG3291">
    <property type="taxonomic scope" value="Bacteria"/>
</dbReference>
<dbReference type="InterPro" id="IPR006141">
    <property type="entry name" value="Intein_N"/>
</dbReference>
<dbReference type="HOGENOM" id="CLU_038575_0_0_5"/>
<gene>
    <name evidence="3" type="ORF">JCM7686_2227</name>
</gene>
<feature type="domain" description="Hedgehog/Intein (Hint)" evidence="2">
    <location>
        <begin position="342"/>
        <end position="488"/>
    </location>
</feature>
<dbReference type="Pfam" id="PF17963">
    <property type="entry name" value="Big_9"/>
    <property type="match status" value="1"/>
</dbReference>
<protein>
    <recommendedName>
        <fullName evidence="2">Hedgehog/Intein (Hint) domain-containing protein</fullName>
    </recommendedName>
</protein>
<dbReference type="EMBL" id="CP006650">
    <property type="protein sequence ID" value="AGT09306.1"/>
    <property type="molecule type" value="Genomic_DNA"/>
</dbReference>
<dbReference type="NCBIfam" id="NF038133">
    <property type="entry name" value="choice_anch_L"/>
    <property type="match status" value="1"/>
</dbReference>
<dbReference type="eggNOG" id="COG2931">
    <property type="taxonomic scope" value="Bacteria"/>
</dbReference>
<dbReference type="Proteomes" id="UP000015480">
    <property type="component" value="Chromosome"/>
</dbReference>
<keyword evidence="4" id="KW-1185">Reference proteome</keyword>
<accession>S5YVP3</accession>
<evidence type="ECO:0000313" key="4">
    <source>
        <dbReference type="Proteomes" id="UP000015480"/>
    </source>
</evidence>
<dbReference type="InterPro" id="IPR049804">
    <property type="entry name" value="Choice_anch_L"/>
</dbReference>
<name>S5YVP3_PARAH</name>
<dbReference type="STRING" id="1367847.JCM7686_2227"/>
<dbReference type="Gene3D" id="2.170.16.10">
    <property type="entry name" value="Hedgehog/Intein (Hint) domain"/>
    <property type="match status" value="1"/>
</dbReference>
<sequence>MMVQATPLPVDTSANAMQLAETIFGKGIKIVSATYQGDPLSSAIYTNGDTVSPGVMPADSGIILSTGHASSFTNTSGEANQEDGRSTDTSGVDGNARLDETAGVPTQDGAILEATFIPEGSTLTMQLVFSSEEYPEYVNGGYNDAVVVYVNGVKATLTIGSGDISIDNITDGGTNGGSPRNENLYVSNSDGSYNTEMDGFTVTLTLKAPVNPGVPNTIWFGIADAGDAQYDSNLIIAAHSVQTEVIAYDDTITLGRGKTENLSILENDTTGQGTTLTVTQINGQNVTAGDSVTLTSGTTVTLNADGTLTVVSASVLGEETITYQISDGDGTTDVGFVKINVTCFTSGTLIETEQGPVEIQNILDGTRVWTKDNGLQIVRWIGSVHLSSSDLQVNTSLRPIRIRKGALGSATPSRDLMVSPQHRVLVRSKIARRMFGTNEVLVAAKQLLQIDGIEIAADVAEVSYFHMLFDRHEIVCSNGAETESFHPGAEAINSVGPAAREEIFAIFPELQDSTFAPEPARVLASGRMGRKLAVRHAQKERALVS</sequence>